<dbReference type="OrthoDB" id="1430047at2"/>
<evidence type="ECO:0000313" key="1">
    <source>
        <dbReference type="EMBL" id="SDW24124.1"/>
    </source>
</evidence>
<evidence type="ECO:0000313" key="2">
    <source>
        <dbReference type="Proteomes" id="UP000199592"/>
    </source>
</evidence>
<name>A0A1H2RZB6_9FLAO</name>
<dbReference type="Proteomes" id="UP000199592">
    <property type="component" value="Unassembled WGS sequence"/>
</dbReference>
<dbReference type="RefSeq" id="WP_090295420.1">
    <property type="nucleotide sequence ID" value="NZ_FNKI01000002.1"/>
</dbReference>
<gene>
    <name evidence="1" type="ORF">SAMN04487892_0838</name>
</gene>
<reference evidence="2" key="1">
    <citation type="submission" date="2016-10" db="EMBL/GenBank/DDBJ databases">
        <authorList>
            <person name="Varghese N."/>
            <person name="Submissions S."/>
        </authorList>
    </citation>
    <scope>NUCLEOTIDE SEQUENCE [LARGE SCALE GENOMIC DNA]</scope>
    <source>
        <strain evidence="2">DSM 25030</strain>
    </source>
</reference>
<dbReference type="AlphaFoldDB" id="A0A1H2RZB6"/>
<organism evidence="1 2">
    <name type="scientific">Flagellimonas zhangzhouensis</name>
    <dbReference type="NCBI Taxonomy" id="1073328"/>
    <lineage>
        <taxon>Bacteria</taxon>
        <taxon>Pseudomonadati</taxon>
        <taxon>Bacteroidota</taxon>
        <taxon>Flavobacteriia</taxon>
        <taxon>Flavobacteriales</taxon>
        <taxon>Flavobacteriaceae</taxon>
        <taxon>Flagellimonas</taxon>
    </lineage>
</organism>
<sequence>MQKELIYFLMFLFLVSCEDVIEVDLPEVETRLVVDGLLRVDKDQEFIDVRLTLRETSNFFEENQPTQVENAVIYYGTLNENNTFETVSTSQLVEETPGTGIYVPDANFGTDQRIPTSAAEPEVTFILQLTHNGKQYYAQTQYAPTVPVDNLEQGDSNLFGDDETEVIVTFTDAPNEDNYFVFDFMNSEYQVVEDTFFKGQQFQFSYFYDDQLEAGQEITVSIMGATKEYYDFMSLILQQTGGNGGPFQTPVATVKGNVFDITDIGNVEVLEPDTETNGYALGYFGVVQVYSSNLLIE</sequence>
<keyword evidence="2" id="KW-1185">Reference proteome</keyword>
<dbReference type="EMBL" id="FNMY01000001">
    <property type="protein sequence ID" value="SDW24124.1"/>
    <property type="molecule type" value="Genomic_DNA"/>
</dbReference>
<protein>
    <recommendedName>
        <fullName evidence="3">DUF4249 domain-containing protein</fullName>
    </recommendedName>
</protein>
<accession>A0A1H2RZB6</accession>
<dbReference type="InterPro" id="IPR025345">
    <property type="entry name" value="DUF4249"/>
</dbReference>
<dbReference type="STRING" id="1073328.SAMN05216294_2190"/>
<proteinExistence type="predicted"/>
<dbReference type="PROSITE" id="PS51257">
    <property type="entry name" value="PROKAR_LIPOPROTEIN"/>
    <property type="match status" value="1"/>
</dbReference>
<dbReference type="Pfam" id="PF14054">
    <property type="entry name" value="DUF4249"/>
    <property type="match status" value="1"/>
</dbReference>
<evidence type="ECO:0008006" key="3">
    <source>
        <dbReference type="Google" id="ProtNLM"/>
    </source>
</evidence>